<proteinExistence type="predicted"/>
<organism evidence="2 3">
    <name type="scientific">Albimonas pacifica</name>
    <dbReference type="NCBI Taxonomy" id="1114924"/>
    <lineage>
        <taxon>Bacteria</taxon>
        <taxon>Pseudomonadati</taxon>
        <taxon>Pseudomonadota</taxon>
        <taxon>Alphaproteobacteria</taxon>
        <taxon>Rhodobacterales</taxon>
        <taxon>Paracoccaceae</taxon>
        <taxon>Albimonas</taxon>
    </lineage>
</organism>
<evidence type="ECO:0000313" key="3">
    <source>
        <dbReference type="Proteomes" id="UP000199377"/>
    </source>
</evidence>
<reference evidence="2 3" key="1">
    <citation type="submission" date="2016-10" db="EMBL/GenBank/DDBJ databases">
        <authorList>
            <person name="de Groot N.N."/>
        </authorList>
    </citation>
    <scope>NUCLEOTIDE SEQUENCE [LARGE SCALE GENOMIC DNA]</scope>
    <source>
        <strain evidence="2 3">CGMCC 1.11030</strain>
    </source>
</reference>
<dbReference type="Proteomes" id="UP000199377">
    <property type="component" value="Unassembled WGS sequence"/>
</dbReference>
<keyword evidence="3" id="KW-1185">Reference proteome</keyword>
<gene>
    <name evidence="2" type="ORF">SAMN05216258_102424</name>
</gene>
<protein>
    <submittedName>
        <fullName evidence="2">Uncharacterized protein</fullName>
    </submittedName>
</protein>
<sequence>MSRAARRGPAPGRGGSAAAIAPAANETEDGG</sequence>
<dbReference type="AlphaFoldDB" id="A0A1I3D7K2"/>
<feature type="region of interest" description="Disordered" evidence="1">
    <location>
        <begin position="1"/>
        <end position="31"/>
    </location>
</feature>
<dbReference type="EMBL" id="FOQH01000002">
    <property type="protein sequence ID" value="SFH82548.1"/>
    <property type="molecule type" value="Genomic_DNA"/>
</dbReference>
<evidence type="ECO:0000256" key="1">
    <source>
        <dbReference type="SAM" id="MobiDB-lite"/>
    </source>
</evidence>
<name>A0A1I3D7K2_9RHOB</name>
<evidence type="ECO:0000313" key="2">
    <source>
        <dbReference type="EMBL" id="SFH82548.1"/>
    </source>
</evidence>
<accession>A0A1I3D7K2</accession>